<keyword evidence="2" id="KW-1185">Reference proteome</keyword>
<name>A0A2I0UHD9_LIMLA</name>
<dbReference type="Proteomes" id="UP000233556">
    <property type="component" value="Unassembled WGS sequence"/>
</dbReference>
<protein>
    <recommendedName>
        <fullName evidence="3">Rna-directed dna polymerase from mobile element jockey-like</fullName>
    </recommendedName>
</protein>
<dbReference type="AlphaFoldDB" id="A0A2I0UHD9"/>
<evidence type="ECO:0008006" key="3">
    <source>
        <dbReference type="Google" id="ProtNLM"/>
    </source>
</evidence>
<proteinExistence type="predicted"/>
<evidence type="ECO:0000313" key="1">
    <source>
        <dbReference type="EMBL" id="PKU45467.1"/>
    </source>
</evidence>
<evidence type="ECO:0000313" key="2">
    <source>
        <dbReference type="Proteomes" id="UP000233556"/>
    </source>
</evidence>
<gene>
    <name evidence="1" type="ORF">llap_4225</name>
</gene>
<sequence>MDLMERVQRRATKTIRELEHFCYEERVRDLGLFSLEKRRLRGDLIAAFQYLRGACRKAGEILFTKACSDRTRGNGLKLEKSRFRLDIRKRFFTMRVVEHWNRLPWEVVEAPSLQIFKVRLDEALGNLV</sequence>
<dbReference type="EMBL" id="KZ505758">
    <property type="protein sequence ID" value="PKU45467.1"/>
    <property type="molecule type" value="Genomic_DNA"/>
</dbReference>
<dbReference type="OrthoDB" id="276744at2759"/>
<reference evidence="2" key="2">
    <citation type="submission" date="2017-12" db="EMBL/GenBank/DDBJ databases">
        <title>Genome sequence of the Bar-tailed Godwit (Limosa lapponica baueri).</title>
        <authorList>
            <person name="Lima N.C.B."/>
            <person name="Parody-Merino A.M."/>
            <person name="Battley P.F."/>
            <person name="Fidler A.E."/>
            <person name="Prosdocimi F."/>
        </authorList>
    </citation>
    <scope>NUCLEOTIDE SEQUENCE [LARGE SCALE GENOMIC DNA]</scope>
</reference>
<organism evidence="1 2">
    <name type="scientific">Limosa lapponica baueri</name>
    <dbReference type="NCBI Taxonomy" id="1758121"/>
    <lineage>
        <taxon>Eukaryota</taxon>
        <taxon>Metazoa</taxon>
        <taxon>Chordata</taxon>
        <taxon>Craniata</taxon>
        <taxon>Vertebrata</taxon>
        <taxon>Euteleostomi</taxon>
        <taxon>Archelosauria</taxon>
        <taxon>Archosauria</taxon>
        <taxon>Dinosauria</taxon>
        <taxon>Saurischia</taxon>
        <taxon>Theropoda</taxon>
        <taxon>Coelurosauria</taxon>
        <taxon>Aves</taxon>
        <taxon>Neognathae</taxon>
        <taxon>Neoaves</taxon>
        <taxon>Charadriiformes</taxon>
        <taxon>Scolopacidae</taxon>
        <taxon>Limosa</taxon>
    </lineage>
</organism>
<accession>A0A2I0UHD9</accession>
<reference evidence="2" key="1">
    <citation type="submission" date="2017-11" db="EMBL/GenBank/DDBJ databases">
        <authorList>
            <person name="Lima N.C."/>
            <person name="Parody-Merino A.M."/>
            <person name="Battley P.F."/>
            <person name="Fidler A.E."/>
            <person name="Prosdocimi F."/>
        </authorList>
    </citation>
    <scope>NUCLEOTIDE SEQUENCE [LARGE SCALE GENOMIC DNA]</scope>
</reference>